<protein>
    <submittedName>
        <fullName evidence="1">Gp040</fullName>
    </submittedName>
</protein>
<dbReference type="EMBL" id="GU580941">
    <property type="protein sequence ID" value="ADD80931.1"/>
    <property type="molecule type" value="Genomic_DNA"/>
</dbReference>
<dbReference type="Proteomes" id="UP000002347">
    <property type="component" value="Segment"/>
</dbReference>
<organism evidence="1 2">
    <name type="scientific">Rhodococcus phage ReqiPepy6</name>
    <dbReference type="NCBI Taxonomy" id="691965"/>
    <lineage>
        <taxon>Viruses</taxon>
        <taxon>Duplodnaviria</taxon>
        <taxon>Heunggongvirae</taxon>
        <taxon>Uroviricota</taxon>
        <taxon>Caudoviricetes</taxon>
        <taxon>Pepyhexavirus</taxon>
        <taxon>Pepyhexavirus pepy6</taxon>
    </lineage>
</organism>
<dbReference type="OrthoDB" id="33761at10239"/>
<dbReference type="KEGG" id="vg:18565617"/>
<gene>
    <name evidence="1" type="ORF">Pepy6gene040</name>
</gene>
<evidence type="ECO:0000313" key="2">
    <source>
        <dbReference type="Proteomes" id="UP000002347"/>
    </source>
</evidence>
<proteinExistence type="predicted"/>
<dbReference type="RefSeq" id="YP_009017654.1">
    <property type="nucleotide sequence ID" value="NC_023735.1"/>
</dbReference>
<dbReference type="GeneID" id="18565617"/>
<accession>D4P7F1</accession>
<sequence>MVNPTIRKNYTPYNETPMKGTVMFNSKPSTSKSGLEDAINNLLSEMAGYDAHSEAYAQMADQLVKLYELKEVDHKAESGKRVSADTLAIVGGNIFGIAMIVLYEQRGVLTSKALPLLMKLK</sequence>
<keyword evidence="2" id="KW-1185">Reference proteome</keyword>
<name>D4P7F1_9CAUD</name>
<evidence type="ECO:0000313" key="1">
    <source>
        <dbReference type="EMBL" id="ADD80931.1"/>
    </source>
</evidence>
<reference evidence="1 2" key="1">
    <citation type="journal article" date="2011" name="Appl. Environ. Microbiol.">
        <title>Genomic and functional analyses of Rhodococcus equi phages ReqiPepy6, ReqiPoco6, ReqiPine5, and ReqiDocB7.</title>
        <authorList>
            <person name="Summer E.J."/>
            <person name="Liu M."/>
            <person name="Gill J.J."/>
            <person name="Grant M."/>
            <person name="Chan-Cortes T.N."/>
            <person name="Ferguson L."/>
            <person name="Janes C."/>
            <person name="Lange K."/>
            <person name="Bertoli M."/>
            <person name="Moore C."/>
            <person name="Orchard R.C."/>
            <person name="Cohen N."/>
            <person name="Young R."/>
        </authorList>
    </citation>
    <scope>NUCLEOTIDE SEQUENCE [LARGE SCALE GENOMIC DNA]</scope>
</reference>